<feature type="transmembrane region" description="Helical" evidence="1">
    <location>
        <begin position="107"/>
        <end position="125"/>
    </location>
</feature>
<name>A0A377FV47_9BACL</name>
<evidence type="ECO:0000313" key="2">
    <source>
        <dbReference type="EMBL" id="STO08669.1"/>
    </source>
</evidence>
<keyword evidence="1" id="KW-0472">Membrane</keyword>
<dbReference type="AlphaFoldDB" id="A0A377FV47"/>
<evidence type="ECO:0000256" key="1">
    <source>
        <dbReference type="SAM" id="Phobius"/>
    </source>
</evidence>
<reference evidence="2 3" key="1">
    <citation type="submission" date="2018-06" db="EMBL/GenBank/DDBJ databases">
        <authorList>
            <consortium name="Pathogen Informatics"/>
            <person name="Doyle S."/>
        </authorList>
    </citation>
    <scope>NUCLEOTIDE SEQUENCE [LARGE SCALE GENOMIC DNA]</scope>
    <source>
        <strain evidence="2 3">NCTC13163</strain>
    </source>
</reference>
<proteinExistence type="predicted"/>
<dbReference type="RefSeq" id="WP_029335569.1">
    <property type="nucleotide sequence ID" value="NZ_UGGP01000001.1"/>
</dbReference>
<sequence>MRIISLVSVILFFIVEWFMLGRMFTAIDNRLAAGEWTNNVFYRVIIESGRATTTLLILFATFFVIGLLMHWLLSTSRSFRQSLGVVGIGWIVPLVLAMIAWVVPNPYIQLGLLVLQVSFIPLIPFIGQTLRLGHVVLNWGVHVAASGLVLFIQRPSLEKLFRVERTELLERLQGYVNTGELERFERLLERVDVAQLERLFNTVDIDQLERLLNRVDIDQLIRIFERVNLDQLERILNLFG</sequence>
<evidence type="ECO:0000313" key="3">
    <source>
        <dbReference type="Proteomes" id="UP000254060"/>
    </source>
</evidence>
<protein>
    <submittedName>
        <fullName evidence="2">Uncharacterized protein</fullName>
    </submittedName>
</protein>
<accession>A0A377FV47</accession>
<dbReference type="STRING" id="1397694.GCA_000702585_02535"/>
<dbReference type="SUPFAM" id="SSF158791">
    <property type="entry name" value="MgtE N-terminal domain-like"/>
    <property type="match status" value="1"/>
</dbReference>
<dbReference type="EMBL" id="UGGP01000001">
    <property type="protein sequence ID" value="STO08669.1"/>
    <property type="molecule type" value="Genomic_DNA"/>
</dbReference>
<feature type="transmembrane region" description="Helical" evidence="1">
    <location>
        <begin position="82"/>
        <end position="101"/>
    </location>
</feature>
<dbReference type="OrthoDB" id="2351877at2"/>
<keyword evidence="1" id="KW-0812">Transmembrane</keyword>
<organism evidence="2 3">
    <name type="scientific">Exiguobacterium aurantiacum</name>
    <dbReference type="NCBI Taxonomy" id="33987"/>
    <lineage>
        <taxon>Bacteria</taxon>
        <taxon>Bacillati</taxon>
        <taxon>Bacillota</taxon>
        <taxon>Bacilli</taxon>
        <taxon>Bacillales</taxon>
        <taxon>Bacillales Family XII. Incertae Sedis</taxon>
        <taxon>Exiguobacterium</taxon>
    </lineage>
</organism>
<gene>
    <name evidence="2" type="ORF">NCTC13163_02044</name>
</gene>
<feature type="transmembrane region" description="Helical" evidence="1">
    <location>
        <begin position="132"/>
        <end position="152"/>
    </location>
</feature>
<keyword evidence="1" id="KW-1133">Transmembrane helix</keyword>
<dbReference type="Proteomes" id="UP000254060">
    <property type="component" value="Unassembled WGS sequence"/>
</dbReference>
<feature type="transmembrane region" description="Helical" evidence="1">
    <location>
        <begin position="56"/>
        <end position="73"/>
    </location>
</feature>